<organism evidence="8 9">
    <name type="scientific">Modestobacter italicus (strain DSM 44449 / CECT 9708 / BC 501)</name>
    <dbReference type="NCBI Taxonomy" id="2732864"/>
    <lineage>
        <taxon>Bacteria</taxon>
        <taxon>Bacillati</taxon>
        <taxon>Actinomycetota</taxon>
        <taxon>Actinomycetes</taxon>
        <taxon>Geodermatophilales</taxon>
        <taxon>Geodermatophilaceae</taxon>
        <taxon>Modestobacter</taxon>
    </lineage>
</organism>
<dbReference type="STRING" id="477641.MODMU_3844"/>
<reference evidence="8 9" key="1">
    <citation type="journal article" date="2012" name="J. Bacteriol.">
        <title>Genome Sequence of Radiation-Resistant Modestobacter marinus Strain BC501, a Representative Actinobacterium That Thrives on Calcareous Stone Surfaces.</title>
        <authorList>
            <person name="Normand P."/>
            <person name="Gury J."/>
            <person name="Pujic P."/>
            <person name="Chouaia B."/>
            <person name="Crotti E."/>
            <person name="Brusetti L."/>
            <person name="Daffonchio D."/>
            <person name="Vacherie B."/>
            <person name="Barbe V."/>
            <person name="Medigue C."/>
            <person name="Calteau A."/>
            <person name="Ghodhbane-Gtari F."/>
            <person name="Essoussi I."/>
            <person name="Nouioui I."/>
            <person name="Abbassi-Ghozzi I."/>
            <person name="Gtari M."/>
        </authorList>
    </citation>
    <scope>NUCLEOTIDE SEQUENCE [LARGE SCALE GENOMIC DNA]</scope>
    <source>
        <strain evidence="9">BC 501</strain>
    </source>
</reference>
<keyword evidence="3" id="KW-0731">Sigma factor</keyword>
<dbReference type="InterPro" id="IPR014284">
    <property type="entry name" value="RNA_pol_sigma-70_dom"/>
</dbReference>
<dbReference type="PATRIC" id="fig|477641.3.peg.3599"/>
<dbReference type="eggNOG" id="COG4941">
    <property type="taxonomic scope" value="Bacteria"/>
</dbReference>
<dbReference type="PANTHER" id="PTHR47756:SF2">
    <property type="entry name" value="BLL6612 PROTEIN"/>
    <property type="match status" value="1"/>
</dbReference>
<dbReference type="GO" id="GO:0006352">
    <property type="term" value="P:DNA-templated transcription initiation"/>
    <property type="evidence" value="ECO:0007669"/>
    <property type="project" value="InterPro"/>
</dbReference>
<dbReference type="GO" id="GO:0003677">
    <property type="term" value="F:DNA binding"/>
    <property type="evidence" value="ECO:0007669"/>
    <property type="project" value="InterPro"/>
</dbReference>
<keyword evidence="9" id="KW-1185">Reference proteome</keyword>
<evidence type="ECO:0000313" key="8">
    <source>
        <dbReference type="EMBL" id="CCH89248.1"/>
    </source>
</evidence>
<dbReference type="SUPFAM" id="SSF88946">
    <property type="entry name" value="Sigma2 domain of RNA polymerase sigma factors"/>
    <property type="match status" value="1"/>
</dbReference>
<feature type="domain" description="RNA polymerase sigma-70 region 2" evidence="5">
    <location>
        <begin position="11"/>
        <end position="76"/>
    </location>
</feature>
<dbReference type="SUPFAM" id="SSF88659">
    <property type="entry name" value="Sigma3 and sigma4 domains of RNA polymerase sigma factors"/>
    <property type="match status" value="1"/>
</dbReference>
<dbReference type="InterPro" id="IPR013249">
    <property type="entry name" value="RNA_pol_sigma70_r4_t2"/>
</dbReference>
<dbReference type="GO" id="GO:0016987">
    <property type="term" value="F:sigma factor activity"/>
    <property type="evidence" value="ECO:0007669"/>
    <property type="project" value="UniProtKB-KW"/>
</dbReference>
<evidence type="ECO:0000259" key="6">
    <source>
        <dbReference type="Pfam" id="PF08281"/>
    </source>
</evidence>
<dbReference type="EMBL" id="FO203431">
    <property type="protein sequence ID" value="CCH89248.1"/>
    <property type="molecule type" value="Genomic_DNA"/>
</dbReference>
<gene>
    <name evidence="8" type="ordered locus">MODMU_3844</name>
</gene>
<evidence type="ECO:0000256" key="4">
    <source>
        <dbReference type="ARBA" id="ARBA00023163"/>
    </source>
</evidence>
<evidence type="ECO:0000259" key="5">
    <source>
        <dbReference type="Pfam" id="PF04542"/>
    </source>
</evidence>
<keyword evidence="4" id="KW-0804">Transcription</keyword>
<dbReference type="NCBIfam" id="TIGR02937">
    <property type="entry name" value="sigma70-ECF"/>
    <property type="match status" value="1"/>
</dbReference>
<dbReference type="Proteomes" id="UP000006461">
    <property type="component" value="Chromosome"/>
</dbReference>
<dbReference type="Pfam" id="PF20239">
    <property type="entry name" value="DUF6596"/>
    <property type="match status" value="1"/>
</dbReference>
<evidence type="ECO:0000256" key="3">
    <source>
        <dbReference type="ARBA" id="ARBA00023082"/>
    </source>
</evidence>
<dbReference type="InterPro" id="IPR046531">
    <property type="entry name" value="DUF6596"/>
</dbReference>
<dbReference type="PANTHER" id="PTHR47756">
    <property type="entry name" value="BLL6612 PROTEIN-RELATED"/>
    <property type="match status" value="1"/>
</dbReference>
<comment type="similarity">
    <text evidence="1">Belongs to the sigma-70 factor family. ECF subfamily.</text>
</comment>
<dbReference type="Gene3D" id="1.10.10.10">
    <property type="entry name" value="Winged helix-like DNA-binding domain superfamily/Winged helix DNA-binding domain"/>
    <property type="match status" value="1"/>
</dbReference>
<protein>
    <submittedName>
        <fullName evidence="8">RNA polymerase sigma factor</fullName>
    </submittedName>
</protein>
<dbReference type="OMA" id="VQWPEQG"/>
<dbReference type="Gene3D" id="1.10.1740.10">
    <property type="match status" value="1"/>
</dbReference>
<dbReference type="HOGENOM" id="CLU_035311_1_1_11"/>
<dbReference type="InterPro" id="IPR013325">
    <property type="entry name" value="RNA_pol_sigma_r2"/>
</dbReference>
<feature type="domain" description="RNA polymerase sigma factor 70 region 4 type 2" evidence="6">
    <location>
        <begin position="113"/>
        <end position="162"/>
    </location>
</feature>
<dbReference type="InterPro" id="IPR036388">
    <property type="entry name" value="WH-like_DNA-bd_sf"/>
</dbReference>
<sequence length="418" mass="45440">MELEPRVEGLLRELAPQTLAALTRRYGHFDLAEDAVQEALLAAASAWSAGGLPENPAGWLRTVATRRLTDLLRSEQARRRREVTETLRALPLASSSPEVSRPSGDEDDSLVLLLLCCHPALTPPAQVALVLRAVGGLTTAEIARALLLPEATVTRRITRAKQSVVDAGGRFALPDPAEWTRRLDVVLHVVYLMFTEGHTASAGDVLVRGELCTEAIRLGRLLRRLLPDEPEVAGLLAQMLLTDARRAARTGPDNELVPLAEQDRARWDKAAIAEGVTLVTGALSRHRPGPYQLQAAINAVHAEAATYDDTDWPQILALYGVLDRLSADPVVTLNRAVALAEVEGPRAGLDLLEQAAADPRLAGHHRVHAVRAHLLQALGRTSEAVEEFRLAARGTLSTPERHYLLRRVALIERGTEIP</sequence>
<name>I4F0T5_MODI5</name>
<dbReference type="InterPro" id="IPR013324">
    <property type="entry name" value="RNA_pol_sigma_r3/r4-like"/>
</dbReference>
<keyword evidence="2" id="KW-0805">Transcription regulation</keyword>
<evidence type="ECO:0000313" key="9">
    <source>
        <dbReference type="Proteomes" id="UP000006461"/>
    </source>
</evidence>
<dbReference type="InterPro" id="IPR007627">
    <property type="entry name" value="RNA_pol_sigma70_r2"/>
</dbReference>
<evidence type="ECO:0000256" key="1">
    <source>
        <dbReference type="ARBA" id="ARBA00010641"/>
    </source>
</evidence>
<dbReference type="Pfam" id="PF08281">
    <property type="entry name" value="Sigma70_r4_2"/>
    <property type="match status" value="1"/>
</dbReference>
<evidence type="ECO:0000259" key="7">
    <source>
        <dbReference type="Pfam" id="PF20239"/>
    </source>
</evidence>
<dbReference type="KEGG" id="mmar:MODMU_3844"/>
<evidence type="ECO:0000256" key="2">
    <source>
        <dbReference type="ARBA" id="ARBA00023015"/>
    </source>
</evidence>
<proteinExistence type="inferred from homology"/>
<dbReference type="OrthoDB" id="9780299at2"/>
<feature type="domain" description="DUF6596" evidence="7">
    <location>
        <begin position="182"/>
        <end position="281"/>
    </location>
</feature>
<accession>I4F0T5</accession>
<dbReference type="Pfam" id="PF04542">
    <property type="entry name" value="Sigma70_r2"/>
    <property type="match status" value="1"/>
</dbReference>
<dbReference type="AlphaFoldDB" id="I4F0T5"/>